<keyword evidence="2" id="KW-1185">Reference proteome</keyword>
<protein>
    <submittedName>
        <fullName evidence="1">Uncharacterized protein</fullName>
    </submittedName>
</protein>
<evidence type="ECO:0000313" key="2">
    <source>
        <dbReference type="Proteomes" id="UP000322699"/>
    </source>
</evidence>
<dbReference type="EMBL" id="VRLW01000001">
    <property type="protein sequence ID" value="KAA1260966.1"/>
    <property type="molecule type" value="Genomic_DNA"/>
</dbReference>
<proteinExistence type="predicted"/>
<comment type="caution">
    <text evidence="1">The sequence shown here is derived from an EMBL/GenBank/DDBJ whole genome shotgun (WGS) entry which is preliminary data.</text>
</comment>
<dbReference type="Proteomes" id="UP000322699">
    <property type="component" value="Unassembled WGS sequence"/>
</dbReference>
<evidence type="ECO:0000313" key="1">
    <source>
        <dbReference type="EMBL" id="KAA1260966.1"/>
    </source>
</evidence>
<name>A0A5B1CK71_9BACT</name>
<organism evidence="1 2">
    <name type="scientific">Rubripirellula obstinata</name>
    <dbReference type="NCBI Taxonomy" id="406547"/>
    <lineage>
        <taxon>Bacteria</taxon>
        <taxon>Pseudomonadati</taxon>
        <taxon>Planctomycetota</taxon>
        <taxon>Planctomycetia</taxon>
        <taxon>Pirellulales</taxon>
        <taxon>Pirellulaceae</taxon>
        <taxon>Rubripirellula</taxon>
    </lineage>
</organism>
<dbReference type="AlphaFoldDB" id="A0A5B1CK71"/>
<accession>A0A5B1CK71</accession>
<reference evidence="1 2" key="1">
    <citation type="submission" date="2019-08" db="EMBL/GenBank/DDBJ databases">
        <title>Deep-cultivation of Planctomycetes and their phenomic and genomic characterization uncovers novel biology.</title>
        <authorList>
            <person name="Wiegand S."/>
            <person name="Jogler M."/>
            <person name="Boedeker C."/>
            <person name="Pinto D."/>
            <person name="Vollmers J."/>
            <person name="Rivas-Marin E."/>
            <person name="Kohn T."/>
            <person name="Peeters S.H."/>
            <person name="Heuer A."/>
            <person name="Rast P."/>
            <person name="Oberbeckmann S."/>
            <person name="Bunk B."/>
            <person name="Jeske O."/>
            <person name="Meyerdierks A."/>
            <person name="Storesund J.E."/>
            <person name="Kallscheuer N."/>
            <person name="Luecker S."/>
            <person name="Lage O.M."/>
            <person name="Pohl T."/>
            <person name="Merkel B.J."/>
            <person name="Hornburger P."/>
            <person name="Mueller R.-W."/>
            <person name="Bruemmer F."/>
            <person name="Labrenz M."/>
            <person name="Spormann A.M."/>
            <person name="Op Den Camp H."/>
            <person name="Overmann J."/>
            <person name="Amann R."/>
            <person name="Jetten M.S.M."/>
            <person name="Mascher T."/>
            <person name="Medema M.H."/>
            <person name="Devos D.P."/>
            <person name="Kaster A.-K."/>
            <person name="Ovreas L."/>
            <person name="Rohde M."/>
            <person name="Galperin M.Y."/>
            <person name="Jogler C."/>
        </authorList>
    </citation>
    <scope>NUCLEOTIDE SEQUENCE [LARGE SCALE GENOMIC DNA]</scope>
    <source>
        <strain evidence="1 2">LF1</strain>
    </source>
</reference>
<gene>
    <name evidence="1" type="ORF">LF1_35080</name>
</gene>
<sequence>MQVNAVKSFGPGKRGLVRLAALGIAPRVVLAPTTRATARGAMPTRLNNLETLHGVGCRSRHMVTNDDKYGLVSKPDPARL</sequence>